<protein>
    <recommendedName>
        <fullName evidence="14">Peptide O-xylosyltransferase</fullName>
    </recommendedName>
</protein>
<dbReference type="PANTHER" id="PTHR46025:SF3">
    <property type="entry name" value="XYLOSYLTRANSFERASE OXT"/>
    <property type="match status" value="1"/>
</dbReference>
<dbReference type="GO" id="GO:0046872">
    <property type="term" value="F:metal ion binding"/>
    <property type="evidence" value="ECO:0007669"/>
    <property type="project" value="UniProtKB-KW"/>
</dbReference>
<dbReference type="Pfam" id="PF19350">
    <property type="entry name" value="DUF5928"/>
    <property type="match status" value="1"/>
</dbReference>
<keyword evidence="8" id="KW-0735">Signal-anchor</keyword>
<evidence type="ECO:0000256" key="8">
    <source>
        <dbReference type="ARBA" id="ARBA00022968"/>
    </source>
</evidence>
<keyword evidence="12" id="KW-1015">Disulfide bond</keyword>
<dbReference type="GO" id="GO:0015012">
    <property type="term" value="P:heparan sulfate proteoglycan biosynthetic process"/>
    <property type="evidence" value="ECO:0007669"/>
    <property type="project" value="TreeGrafter"/>
</dbReference>
<evidence type="ECO:0000256" key="5">
    <source>
        <dbReference type="ARBA" id="ARBA00022692"/>
    </source>
</evidence>
<evidence type="ECO:0000313" key="16">
    <source>
        <dbReference type="EMBL" id="SLN48697.1"/>
    </source>
</evidence>
<keyword evidence="5" id="KW-0812">Transmembrane</keyword>
<reference evidence="16 17" key="1">
    <citation type="submission" date="2017-03" db="EMBL/GenBank/DDBJ databases">
        <authorList>
            <person name="Afonso C.L."/>
            <person name="Miller P.J."/>
            <person name="Scott M.A."/>
            <person name="Spackman E."/>
            <person name="Goraichik I."/>
            <person name="Dimitrov K.M."/>
            <person name="Suarez D.L."/>
            <person name="Swayne D.E."/>
        </authorList>
    </citation>
    <scope>NUCLEOTIDE SEQUENCE [LARGE SCALE GENOMIC DNA]</scope>
    <source>
        <strain evidence="16 17">CECT 7066</strain>
    </source>
</reference>
<evidence type="ECO:0000256" key="2">
    <source>
        <dbReference type="ARBA" id="ARBA00004648"/>
    </source>
</evidence>
<dbReference type="GO" id="GO:0050650">
    <property type="term" value="P:chondroitin sulfate proteoglycan biosynthetic process"/>
    <property type="evidence" value="ECO:0007669"/>
    <property type="project" value="TreeGrafter"/>
</dbReference>
<keyword evidence="9" id="KW-1133">Transmembrane helix</keyword>
<evidence type="ECO:0000256" key="10">
    <source>
        <dbReference type="ARBA" id="ARBA00023034"/>
    </source>
</evidence>
<name>A0A1Y5SUB4_9RHOB</name>
<dbReference type="Proteomes" id="UP000193870">
    <property type="component" value="Unassembled WGS sequence"/>
</dbReference>
<dbReference type="InterPro" id="IPR043538">
    <property type="entry name" value="XYLT"/>
</dbReference>
<evidence type="ECO:0000256" key="7">
    <source>
        <dbReference type="ARBA" id="ARBA00022824"/>
    </source>
</evidence>
<feature type="domain" description="DUF5928" evidence="15">
    <location>
        <begin position="270"/>
        <end position="525"/>
    </location>
</feature>
<evidence type="ECO:0000313" key="17">
    <source>
        <dbReference type="Proteomes" id="UP000193870"/>
    </source>
</evidence>
<keyword evidence="10" id="KW-0333">Golgi apparatus</keyword>
<evidence type="ECO:0000256" key="14">
    <source>
        <dbReference type="ARBA" id="ARBA00042865"/>
    </source>
</evidence>
<keyword evidence="13" id="KW-0325">Glycoprotein</keyword>
<dbReference type="EMBL" id="FWFV01000005">
    <property type="protein sequence ID" value="SLN48697.1"/>
    <property type="molecule type" value="Genomic_DNA"/>
</dbReference>
<keyword evidence="3" id="KW-0328">Glycosyltransferase</keyword>
<sequence length="525" mass="60030">MAKIAYLLLCHKDPDAVIAQARRLTSQGDFISIHFDRRAHAADFARIRSELQDNPNVAFARERLRCGWGAWSLVAATLAALEAAVEDFPRATHFYLLSGDCMPIKSAAYCHAFLDSAPVDYIEGHDFFESDWIKTGFKEERLIYRHPFNERTQKRLFYLTYEAQKRLGVTRTVPADLRVMIGSQWWCLRRSTVEALLAFCRARRDVMRFFRTTWIPDETFFQTLVRHLVPKAEIRNRTPTFLVFSDYGMPVTFYNDHFDLLLGQEYLFARKISSDAMELKKRLGEVYAEDRTEFAMTGEGRRVHAYLTERGRVGRRFAPRFWERDASLGAGRELMILICKKWHVAKRLAARIQAEAGIPAVGYLFNEVEEGFPDLGGIETTLTKRHRHRRALLRLLMDHFDTDRLVICVDPSDLALIEDFAADRCETRILELECGFSDAYLRGHAARMGLAAPDASDETFARLAPTLRADIAFEHQAIREAGLAAVGQLREGMPPEAWSDAVAKFLAIDAETAGRVLEIPYLFSD</sequence>
<evidence type="ECO:0000256" key="1">
    <source>
        <dbReference type="ARBA" id="ARBA00004323"/>
    </source>
</evidence>
<dbReference type="InterPro" id="IPR045972">
    <property type="entry name" value="DUF5928"/>
</dbReference>
<keyword evidence="7" id="KW-0256">Endoplasmic reticulum</keyword>
<evidence type="ECO:0000259" key="15">
    <source>
        <dbReference type="Pfam" id="PF19350"/>
    </source>
</evidence>
<accession>A0A1Y5SUB4</accession>
<dbReference type="OrthoDB" id="7943907at2"/>
<gene>
    <name evidence="16" type="ORF">PAM7066_02212</name>
</gene>
<dbReference type="PANTHER" id="PTHR46025">
    <property type="entry name" value="XYLOSYLTRANSFERASE OXT"/>
    <property type="match status" value="1"/>
</dbReference>
<dbReference type="STRING" id="315423.SAMN04488020_105268"/>
<dbReference type="RefSeq" id="WP_085854183.1">
    <property type="nucleotide sequence ID" value="NZ_FOPF01000005.1"/>
</dbReference>
<dbReference type="InterPro" id="IPR003406">
    <property type="entry name" value="Glyco_trans_14"/>
</dbReference>
<dbReference type="GO" id="GO:0030158">
    <property type="term" value="F:protein xylosyltransferase activity"/>
    <property type="evidence" value="ECO:0007669"/>
    <property type="project" value="InterPro"/>
</dbReference>
<dbReference type="Pfam" id="PF02485">
    <property type="entry name" value="Branch"/>
    <property type="match status" value="1"/>
</dbReference>
<proteinExistence type="predicted"/>
<dbReference type="AlphaFoldDB" id="A0A1Y5SUB4"/>
<keyword evidence="4" id="KW-0808">Transferase</keyword>
<keyword evidence="11" id="KW-0472">Membrane</keyword>
<evidence type="ECO:0000256" key="3">
    <source>
        <dbReference type="ARBA" id="ARBA00022676"/>
    </source>
</evidence>
<evidence type="ECO:0000256" key="11">
    <source>
        <dbReference type="ARBA" id="ARBA00023136"/>
    </source>
</evidence>
<evidence type="ECO:0000256" key="9">
    <source>
        <dbReference type="ARBA" id="ARBA00022989"/>
    </source>
</evidence>
<organism evidence="16 17">
    <name type="scientific">Palleronia marisminoris</name>
    <dbReference type="NCBI Taxonomy" id="315423"/>
    <lineage>
        <taxon>Bacteria</taxon>
        <taxon>Pseudomonadati</taxon>
        <taxon>Pseudomonadota</taxon>
        <taxon>Alphaproteobacteria</taxon>
        <taxon>Rhodobacterales</taxon>
        <taxon>Roseobacteraceae</taxon>
        <taxon>Palleronia</taxon>
    </lineage>
</organism>
<evidence type="ECO:0000256" key="13">
    <source>
        <dbReference type="ARBA" id="ARBA00023180"/>
    </source>
</evidence>
<evidence type="ECO:0000256" key="12">
    <source>
        <dbReference type="ARBA" id="ARBA00023157"/>
    </source>
</evidence>
<keyword evidence="17" id="KW-1185">Reference proteome</keyword>
<comment type="subcellular location">
    <subcellularLocation>
        <location evidence="2">Endoplasmic reticulum membrane</location>
        <topology evidence="2">Single-pass type II membrane protein</topology>
    </subcellularLocation>
    <subcellularLocation>
        <location evidence="1">Golgi apparatus membrane</location>
        <topology evidence="1">Single-pass type II membrane protein</topology>
    </subcellularLocation>
</comment>
<dbReference type="GO" id="GO:0016020">
    <property type="term" value="C:membrane"/>
    <property type="evidence" value="ECO:0007669"/>
    <property type="project" value="InterPro"/>
</dbReference>
<keyword evidence="6" id="KW-0479">Metal-binding</keyword>
<evidence type="ECO:0000256" key="4">
    <source>
        <dbReference type="ARBA" id="ARBA00022679"/>
    </source>
</evidence>
<evidence type="ECO:0000256" key="6">
    <source>
        <dbReference type="ARBA" id="ARBA00022723"/>
    </source>
</evidence>